<accession>A0A1D8K5X6</accession>
<evidence type="ECO:0000256" key="1">
    <source>
        <dbReference type="ARBA" id="ARBA00022823"/>
    </source>
</evidence>
<dbReference type="Gene3D" id="2.40.50.100">
    <property type="match status" value="1"/>
</dbReference>
<evidence type="ECO:0000256" key="2">
    <source>
        <dbReference type="HAMAP-Rule" id="MF_00272"/>
    </source>
</evidence>
<gene>
    <name evidence="2" type="primary">gcvH</name>
    <name evidence="4" type="ORF">BJI67_04100</name>
</gene>
<evidence type="ECO:0000313" key="4">
    <source>
        <dbReference type="EMBL" id="AOV16359.1"/>
    </source>
</evidence>
<sequence>MGAVRGCNVPEDLLYSVENNVWVRQESDGSATVGFTSYACSLAGQIVSYTPKKVGKDVKKDKSCATVESGKWVGPAKAPVAGEVVAINDAVAAQPGLINEDPYGEGWLVKIKPTDWAGDTGDLKTGADALSAFEAKMEADGFGGC</sequence>
<reference evidence="4 5" key="1">
    <citation type="submission" date="2016-09" db="EMBL/GenBank/DDBJ databases">
        <title>Acidihalobacter prosperus V6 (DSM14174).</title>
        <authorList>
            <person name="Khaleque H.N."/>
            <person name="Ramsay J.P."/>
            <person name="Murphy R.J.T."/>
            <person name="Kaksonen A.H."/>
            <person name="Boxall N.J."/>
            <person name="Watkin E.L.J."/>
        </authorList>
    </citation>
    <scope>NUCLEOTIDE SEQUENCE [LARGE SCALE GENOMIC DNA]</scope>
    <source>
        <strain evidence="4 5">V6</strain>
    </source>
</reference>
<dbReference type="KEGG" id="aaeo:BJI67_04100"/>
<keyword evidence="5" id="KW-1185">Reference proteome</keyword>
<dbReference type="PANTHER" id="PTHR11715:SF3">
    <property type="entry name" value="GLYCINE CLEAVAGE SYSTEM H PROTEIN-RELATED"/>
    <property type="match status" value="1"/>
</dbReference>
<comment type="similarity">
    <text evidence="2">Belongs to the GcvH family.</text>
</comment>
<keyword evidence="1 2" id="KW-0450">Lipoyl</keyword>
<dbReference type="Proteomes" id="UP000095342">
    <property type="component" value="Chromosome"/>
</dbReference>
<dbReference type="EMBL" id="CP017448">
    <property type="protein sequence ID" value="AOV16359.1"/>
    <property type="molecule type" value="Genomic_DNA"/>
</dbReference>
<feature type="domain" description="Lipoyl-binding" evidence="3">
    <location>
        <begin position="30"/>
        <end position="112"/>
    </location>
</feature>
<dbReference type="PROSITE" id="PS50968">
    <property type="entry name" value="BIOTINYL_LIPOYL"/>
    <property type="match status" value="1"/>
</dbReference>
<evidence type="ECO:0000259" key="3">
    <source>
        <dbReference type="PROSITE" id="PS50968"/>
    </source>
</evidence>
<organism evidence="4 5">
    <name type="scientific">Acidihalobacter aeolianus</name>
    <dbReference type="NCBI Taxonomy" id="2792603"/>
    <lineage>
        <taxon>Bacteria</taxon>
        <taxon>Pseudomonadati</taxon>
        <taxon>Pseudomonadota</taxon>
        <taxon>Gammaproteobacteria</taxon>
        <taxon>Chromatiales</taxon>
        <taxon>Ectothiorhodospiraceae</taxon>
        <taxon>Acidihalobacter</taxon>
    </lineage>
</organism>
<dbReference type="Pfam" id="PF01597">
    <property type="entry name" value="GCV_H"/>
    <property type="match status" value="1"/>
</dbReference>
<dbReference type="InterPro" id="IPR033753">
    <property type="entry name" value="GCV_H/Fam206"/>
</dbReference>
<dbReference type="HAMAP" id="MF_00272">
    <property type="entry name" value="GcvH"/>
    <property type="match status" value="1"/>
</dbReference>
<comment type="cofactor">
    <cofactor evidence="2">
        <name>(R)-lipoate</name>
        <dbReference type="ChEBI" id="CHEBI:83088"/>
    </cofactor>
    <text evidence="2">Binds 1 lipoyl cofactor covalently.</text>
</comment>
<comment type="subunit">
    <text evidence="2">The glycine cleavage system is composed of four proteins: P, T, L and H.</text>
</comment>
<protein>
    <recommendedName>
        <fullName evidence="2">Glycine cleavage system H protein</fullName>
    </recommendedName>
</protein>
<name>A0A1D8K5X6_9GAMM</name>
<dbReference type="SUPFAM" id="SSF51230">
    <property type="entry name" value="Single hybrid motif"/>
    <property type="match status" value="1"/>
</dbReference>
<dbReference type="AlphaFoldDB" id="A0A1D8K5X6"/>
<comment type="function">
    <text evidence="2">The glycine cleavage system catalyzes the degradation of glycine. The H protein shuttles the methylamine group of glycine from the P protein to the T protein.</text>
</comment>
<dbReference type="InterPro" id="IPR000089">
    <property type="entry name" value="Biotin_lipoyl"/>
</dbReference>
<dbReference type="RefSeq" id="WP_070071952.1">
    <property type="nucleotide sequence ID" value="NZ_CP017448.1"/>
</dbReference>
<dbReference type="GO" id="GO:0009249">
    <property type="term" value="P:protein lipoylation"/>
    <property type="evidence" value="ECO:0007669"/>
    <property type="project" value="TreeGrafter"/>
</dbReference>
<dbReference type="InterPro" id="IPR002930">
    <property type="entry name" value="GCV_H"/>
</dbReference>
<evidence type="ECO:0000313" key="5">
    <source>
        <dbReference type="Proteomes" id="UP000095342"/>
    </source>
</evidence>
<dbReference type="PANTHER" id="PTHR11715">
    <property type="entry name" value="GLYCINE CLEAVAGE SYSTEM H PROTEIN"/>
    <property type="match status" value="1"/>
</dbReference>
<dbReference type="GO" id="GO:0005829">
    <property type="term" value="C:cytosol"/>
    <property type="evidence" value="ECO:0007669"/>
    <property type="project" value="TreeGrafter"/>
</dbReference>
<dbReference type="GO" id="GO:0019464">
    <property type="term" value="P:glycine decarboxylation via glycine cleavage system"/>
    <property type="evidence" value="ECO:0007669"/>
    <property type="project" value="UniProtKB-UniRule"/>
</dbReference>
<dbReference type="GO" id="GO:0005960">
    <property type="term" value="C:glycine cleavage complex"/>
    <property type="evidence" value="ECO:0007669"/>
    <property type="project" value="InterPro"/>
</dbReference>
<proteinExistence type="inferred from homology"/>
<dbReference type="CDD" id="cd06848">
    <property type="entry name" value="GCS_H"/>
    <property type="match status" value="1"/>
</dbReference>
<dbReference type="NCBIfam" id="NF002270">
    <property type="entry name" value="PRK01202.1"/>
    <property type="match status" value="1"/>
</dbReference>
<feature type="modified residue" description="N6-lipoyllysine" evidence="2">
    <location>
        <position position="71"/>
    </location>
</feature>
<dbReference type="InterPro" id="IPR011053">
    <property type="entry name" value="Single_hybrid_motif"/>
</dbReference>